<evidence type="ECO:0000256" key="1">
    <source>
        <dbReference type="SAM" id="MobiDB-lite"/>
    </source>
</evidence>
<dbReference type="Proteomes" id="UP000189735">
    <property type="component" value="Unassembled WGS sequence"/>
</dbReference>
<feature type="transmembrane region" description="Helical" evidence="2">
    <location>
        <begin position="318"/>
        <end position="338"/>
    </location>
</feature>
<evidence type="ECO:0000313" key="4">
    <source>
        <dbReference type="Proteomes" id="UP000189735"/>
    </source>
</evidence>
<protein>
    <submittedName>
        <fullName evidence="3">Uncharacterized protein</fullName>
    </submittedName>
</protein>
<feature type="compositionally biased region" description="Low complexity" evidence="1">
    <location>
        <begin position="1"/>
        <end position="18"/>
    </location>
</feature>
<accession>A0A1T4YNG9</accession>
<keyword evidence="2" id="KW-1133">Transmembrane helix</keyword>
<keyword evidence="2" id="KW-0812">Transmembrane</keyword>
<feature type="transmembrane region" description="Helical" evidence="2">
    <location>
        <begin position="227"/>
        <end position="247"/>
    </location>
</feature>
<name>A0A1T4YNG9_9MICO</name>
<dbReference type="RefSeq" id="WP_139368838.1">
    <property type="nucleotide sequence ID" value="NZ_FUYG01000016.1"/>
</dbReference>
<reference evidence="4" key="1">
    <citation type="submission" date="2017-02" db="EMBL/GenBank/DDBJ databases">
        <authorList>
            <person name="Varghese N."/>
            <person name="Submissions S."/>
        </authorList>
    </citation>
    <scope>NUCLEOTIDE SEQUENCE [LARGE SCALE GENOMIC DNA]</scope>
    <source>
        <strain evidence="4">VKM Ac-2052</strain>
    </source>
</reference>
<feature type="region of interest" description="Disordered" evidence="1">
    <location>
        <begin position="1"/>
        <end position="28"/>
    </location>
</feature>
<feature type="compositionally biased region" description="Basic and acidic residues" evidence="1">
    <location>
        <begin position="19"/>
        <end position="28"/>
    </location>
</feature>
<keyword evidence="2" id="KW-0472">Membrane</keyword>
<feature type="transmembrane region" description="Helical" evidence="2">
    <location>
        <begin position="141"/>
        <end position="163"/>
    </location>
</feature>
<feature type="transmembrane region" description="Helical" evidence="2">
    <location>
        <begin position="91"/>
        <end position="120"/>
    </location>
</feature>
<feature type="transmembrane region" description="Helical" evidence="2">
    <location>
        <begin position="259"/>
        <end position="284"/>
    </location>
</feature>
<dbReference type="AlphaFoldDB" id="A0A1T4YNG9"/>
<dbReference type="EMBL" id="FUYG01000016">
    <property type="protein sequence ID" value="SKB03384.1"/>
    <property type="molecule type" value="Genomic_DNA"/>
</dbReference>
<organism evidence="3 4">
    <name type="scientific">Agreia bicolorata</name>
    <dbReference type="NCBI Taxonomy" id="110935"/>
    <lineage>
        <taxon>Bacteria</taxon>
        <taxon>Bacillati</taxon>
        <taxon>Actinomycetota</taxon>
        <taxon>Actinomycetes</taxon>
        <taxon>Micrococcales</taxon>
        <taxon>Microbacteriaceae</taxon>
        <taxon>Agreia</taxon>
    </lineage>
</organism>
<gene>
    <name evidence="3" type="ORF">SAMN06295879_3715</name>
</gene>
<feature type="transmembrane region" description="Helical" evidence="2">
    <location>
        <begin position="169"/>
        <end position="191"/>
    </location>
</feature>
<feature type="transmembrane region" description="Helical" evidence="2">
    <location>
        <begin position="38"/>
        <end position="71"/>
    </location>
</feature>
<proteinExistence type="predicted"/>
<sequence length="769" mass="79869">MPDSAPQTTPAPETTPAERSPEAARDAARRMYGPPRAWALVFLSPTPVLAYGVPVIVAAIIATVVGLSIVPDGSVVIVNGNLTQLASSTEALVTAAIAVILLCAGHAFGITAATHSLIANTTDSSLPARAAWARAARRPDLVALAFVGALAIFVAAVAASVALAIAPLWAIGGLVLALIVLIVIAPLLLAWPQLVLRSASWGQALARGWRSGKDVVSGRTEDRTPRVNLIIATMVVGGIGVGLKLLAGLMHQSLLSAMVAVALGIVVPAVLVLVLTAVAVRAVIVREESRARIGTQPIVPLATPSWAQKDSDAGTRGGALVGLAVLLVPALLAAPLAVVNPWRLASYSAATVPRIWDSADVTAVGDRSGVLSVLGGEETTVTLCGGSDCSVPLVPGSILGSGIAGTPDNHLLFAQWMPKEGQGSTPDRFELQVLASDADELEAWGTKSSPDAPPKGGPVPGTRTVLSGYDAYFSGGDSVYARSNRRLTAAAISTDGEHPVIAAIARPGLNSINTDVLIYFCNDDACTTSTERRVPVSWRGGESTVATLDVSVMADGTAVVTLVDARDSRDPDVVPLRVISAGVTSEPRIETPETLAADPDDTSYDTTFGARIERGADGLPVILSRAESQTDMRMFTCLTVDCSEYKATDIPTDVSASTLSHDRLISQARTPTFTIDATGRPLIARVDAQSRSLDLLSCADKLCTNSTSTRLAMLEFDDDSYLASGLALGLSADQKPVIAVGDRRVGADTEHLRWIGTVLECADARCGLE</sequence>
<evidence type="ECO:0000313" key="3">
    <source>
        <dbReference type="EMBL" id="SKB03384.1"/>
    </source>
</evidence>
<evidence type="ECO:0000256" key="2">
    <source>
        <dbReference type="SAM" id="Phobius"/>
    </source>
</evidence>